<accession>A0A103YN78</accession>
<dbReference type="AlphaFoldDB" id="A0A103YN78"/>
<dbReference type="EMBL" id="LEKV01000010">
    <property type="protein sequence ID" value="KVI12216.1"/>
    <property type="molecule type" value="Genomic_DNA"/>
</dbReference>
<proteinExistence type="predicted"/>
<feature type="compositionally biased region" description="Polar residues" evidence="1">
    <location>
        <begin position="1"/>
        <end position="10"/>
    </location>
</feature>
<feature type="compositionally biased region" description="Basic and acidic residues" evidence="1">
    <location>
        <begin position="376"/>
        <end position="409"/>
    </location>
</feature>
<dbReference type="PANTHER" id="PTHR35277:SF10">
    <property type="entry name" value="OS09G0363700 PROTEIN"/>
    <property type="match status" value="1"/>
</dbReference>
<evidence type="ECO:0000256" key="1">
    <source>
        <dbReference type="SAM" id="MobiDB-lite"/>
    </source>
</evidence>
<keyword evidence="3" id="KW-1185">Reference proteome</keyword>
<feature type="compositionally biased region" description="Basic residues" evidence="1">
    <location>
        <begin position="410"/>
        <end position="421"/>
    </location>
</feature>
<sequence>MRYEWSQSQSKDIDKGARASNVETHGVRDDIDVNTPVSDIKGPNAFERAKEEFEAIVETIHRRKEDKFQNSSSSVQSITLFLHNVYWKLYWEYFLDAVKRVLDHMVSGMMPHKIENQSSPADKGVEAPKVLENSKEETEALLHTKKQPTHNEETQGLHDDIDVNTPLSDIKGPNVLERVKEEFEAIVESIHQRKEDKNQDSPSSAERNDAAFTGLKYEKQSSLAEDHKSGPSKMKQDNIEVKEETPKKKSLFVHHKETHGRGEDIDVDTPISEFRGPSIFHRAKEEFEAIVDTIQSKKDSDQDTRSPKKEGGLSKTKQDNIEVKEETPKKKLFIHHKETHGKGEDIDVDTPISEFRGPSIFHRAKEEFEAIVDTIQSKKDSDQDTRSPKKEGGPSKTKQDNIEVKEETPKKKKLFIHHKETHGKGEDIDVDTPISEFRGPSIFHRAKEEIEAIVDTIQSKKDSDQDTPSPKKEGGFRATISKKLQTIYTKDKNRD</sequence>
<evidence type="ECO:0000313" key="2">
    <source>
        <dbReference type="EMBL" id="KVI12216.1"/>
    </source>
</evidence>
<organism evidence="2 3">
    <name type="scientific">Cynara cardunculus var. scolymus</name>
    <name type="common">Globe artichoke</name>
    <name type="synonym">Cynara scolymus</name>
    <dbReference type="NCBI Taxonomy" id="59895"/>
    <lineage>
        <taxon>Eukaryota</taxon>
        <taxon>Viridiplantae</taxon>
        <taxon>Streptophyta</taxon>
        <taxon>Embryophyta</taxon>
        <taxon>Tracheophyta</taxon>
        <taxon>Spermatophyta</taxon>
        <taxon>Magnoliopsida</taxon>
        <taxon>eudicotyledons</taxon>
        <taxon>Gunneridae</taxon>
        <taxon>Pentapetalae</taxon>
        <taxon>asterids</taxon>
        <taxon>campanulids</taxon>
        <taxon>Asterales</taxon>
        <taxon>Asteraceae</taxon>
        <taxon>Carduoideae</taxon>
        <taxon>Cardueae</taxon>
        <taxon>Carduinae</taxon>
        <taxon>Cynara</taxon>
    </lineage>
</organism>
<dbReference type="PANTHER" id="PTHR35277">
    <property type="entry name" value="OS09G0363700 PROTEIN"/>
    <property type="match status" value="1"/>
</dbReference>
<feature type="region of interest" description="Disordered" evidence="1">
    <location>
        <begin position="1"/>
        <end position="42"/>
    </location>
</feature>
<reference evidence="2 3" key="1">
    <citation type="journal article" date="2016" name="Sci. Rep.">
        <title>The genome sequence of the outbreeding globe artichoke constructed de novo incorporating a phase-aware low-pass sequencing strategy of F1 progeny.</title>
        <authorList>
            <person name="Scaglione D."/>
            <person name="Reyes-Chin-Wo S."/>
            <person name="Acquadro A."/>
            <person name="Froenicke L."/>
            <person name="Portis E."/>
            <person name="Beitel C."/>
            <person name="Tirone M."/>
            <person name="Mauro R."/>
            <person name="Lo Monaco A."/>
            <person name="Mauromicale G."/>
            <person name="Faccioli P."/>
            <person name="Cattivelli L."/>
            <person name="Rieseberg L."/>
            <person name="Michelmore R."/>
            <person name="Lanteri S."/>
        </authorList>
    </citation>
    <scope>NUCLEOTIDE SEQUENCE [LARGE SCALE GENOMIC DNA]</scope>
    <source>
        <strain evidence="2">2C</strain>
    </source>
</reference>
<dbReference type="STRING" id="59895.A0A103YN78"/>
<dbReference type="Gramene" id="KVI12216">
    <property type="protein sequence ID" value="KVI12216"/>
    <property type="gene ID" value="Ccrd_009350"/>
</dbReference>
<dbReference type="Proteomes" id="UP000243975">
    <property type="component" value="Unassembled WGS sequence"/>
</dbReference>
<feature type="compositionally biased region" description="Basic and acidic residues" evidence="1">
    <location>
        <begin position="295"/>
        <end position="329"/>
    </location>
</feature>
<protein>
    <submittedName>
        <fullName evidence="2">Uncharacterized protein</fullName>
    </submittedName>
</protein>
<feature type="region of interest" description="Disordered" evidence="1">
    <location>
        <begin position="372"/>
        <end position="433"/>
    </location>
</feature>
<comment type="caution">
    <text evidence="2">The sequence shown here is derived from an EMBL/GenBank/DDBJ whole genome shotgun (WGS) entry which is preliminary data.</text>
</comment>
<feature type="compositionally biased region" description="Basic residues" evidence="1">
    <location>
        <begin position="330"/>
        <end position="339"/>
    </location>
</feature>
<feature type="compositionally biased region" description="Basic residues" evidence="1">
    <location>
        <begin position="248"/>
        <end position="258"/>
    </location>
</feature>
<feature type="region of interest" description="Disordered" evidence="1">
    <location>
        <begin position="138"/>
        <end position="169"/>
    </location>
</feature>
<name>A0A103YN78_CYNCS</name>
<feature type="region of interest" description="Disordered" evidence="1">
    <location>
        <begin position="457"/>
        <end position="495"/>
    </location>
</feature>
<feature type="region of interest" description="Disordered" evidence="1">
    <location>
        <begin position="216"/>
        <end position="271"/>
    </location>
</feature>
<feature type="compositionally biased region" description="Basic and acidic residues" evidence="1">
    <location>
        <begin position="458"/>
        <end position="475"/>
    </location>
</feature>
<feature type="compositionally biased region" description="Basic and acidic residues" evidence="1">
    <location>
        <begin position="216"/>
        <end position="247"/>
    </location>
</feature>
<feature type="compositionally biased region" description="Basic and acidic residues" evidence="1">
    <location>
        <begin position="149"/>
        <end position="161"/>
    </location>
</feature>
<gene>
    <name evidence="2" type="ORF">Ccrd_009350</name>
</gene>
<evidence type="ECO:0000313" key="3">
    <source>
        <dbReference type="Proteomes" id="UP000243975"/>
    </source>
</evidence>
<feature type="region of interest" description="Disordered" evidence="1">
    <location>
        <begin position="291"/>
        <end position="351"/>
    </location>
</feature>